<gene>
    <name evidence="2" type="ORF">CYMTET_31326</name>
</gene>
<evidence type="ECO:0000313" key="2">
    <source>
        <dbReference type="EMBL" id="KAK3259690.1"/>
    </source>
</evidence>
<dbReference type="InterPro" id="IPR036770">
    <property type="entry name" value="Ankyrin_rpt-contain_sf"/>
</dbReference>
<dbReference type="PANTHER" id="PTHR24118:SF99">
    <property type="entry name" value="POTE ANKYRIN DOMAIN FAMILY MEMBER 3C-RELATED"/>
    <property type="match status" value="1"/>
</dbReference>
<feature type="repeat" description="ANK" evidence="1">
    <location>
        <begin position="381"/>
        <end position="413"/>
    </location>
</feature>
<feature type="repeat" description="ANK" evidence="1">
    <location>
        <begin position="93"/>
        <end position="125"/>
    </location>
</feature>
<dbReference type="PROSITE" id="PS50297">
    <property type="entry name" value="ANK_REP_REGION"/>
    <property type="match status" value="3"/>
</dbReference>
<dbReference type="Pfam" id="PF00023">
    <property type="entry name" value="Ank"/>
    <property type="match status" value="1"/>
</dbReference>
<evidence type="ECO:0000313" key="3">
    <source>
        <dbReference type="Proteomes" id="UP001190700"/>
    </source>
</evidence>
<reference evidence="2 3" key="1">
    <citation type="journal article" date="2015" name="Genome Biol. Evol.">
        <title>Comparative Genomics of a Bacterivorous Green Alga Reveals Evolutionary Causalities and Consequences of Phago-Mixotrophic Mode of Nutrition.</title>
        <authorList>
            <person name="Burns J.A."/>
            <person name="Paasch A."/>
            <person name="Narechania A."/>
            <person name="Kim E."/>
        </authorList>
    </citation>
    <scope>NUCLEOTIDE SEQUENCE [LARGE SCALE GENOMIC DNA]</scope>
    <source>
        <strain evidence="2 3">PLY_AMNH</strain>
    </source>
</reference>
<sequence>MTFGMSKLHDACRDAGCVPRHNEGKRLEDELALVTSLLETEDLEQKDDFNRTPLIWACYLPNFYQSYDFTRKIKEEIVLLLIQKGADVNANAEGWTPLGLSVHRNSPASVKELVARGANLESKGEKGQTPLMSACGGETTMGPANTEIARLLVQSGAEVNVCCVNGRTPLMYACESGLYDLVELLIAAGADIHAVSTEREPVTVFGAACRGASVNGYKYEDVEGCRYDIPKKILEAGADVLTRSHGHPPIYTVLNSGGSENAQKELVQALIQKGADLMEPGHEGQTGLEALVFKFPKVAKQVMQEKGLDLNQPTNGTLPLHHAVTVYVPEAIPKFLDLGASITAVDGKGMTALHHAATCFKPDNTELLLDRGADVNACDNQGQTPLIVAIIYGREQQIELLMERGADKNVRDKEGKTAGDYARERAQNDAQQAANLKLIGESGVFEKCVIA</sequence>
<dbReference type="AlphaFoldDB" id="A0AAE0FH68"/>
<keyword evidence="3" id="KW-1185">Reference proteome</keyword>
<dbReference type="EMBL" id="LGRX02018546">
    <property type="protein sequence ID" value="KAK3259690.1"/>
    <property type="molecule type" value="Genomic_DNA"/>
</dbReference>
<dbReference type="PROSITE" id="PS50088">
    <property type="entry name" value="ANK_REPEAT"/>
    <property type="match status" value="4"/>
</dbReference>
<dbReference type="SUPFAM" id="SSF48403">
    <property type="entry name" value="Ankyrin repeat"/>
    <property type="match status" value="1"/>
</dbReference>
<organism evidence="2 3">
    <name type="scientific">Cymbomonas tetramitiformis</name>
    <dbReference type="NCBI Taxonomy" id="36881"/>
    <lineage>
        <taxon>Eukaryota</taxon>
        <taxon>Viridiplantae</taxon>
        <taxon>Chlorophyta</taxon>
        <taxon>Pyramimonadophyceae</taxon>
        <taxon>Pyramimonadales</taxon>
        <taxon>Pyramimonadaceae</taxon>
        <taxon>Cymbomonas</taxon>
    </lineage>
</organism>
<feature type="repeat" description="ANK" evidence="1">
    <location>
        <begin position="348"/>
        <end position="380"/>
    </location>
</feature>
<dbReference type="Pfam" id="PF12796">
    <property type="entry name" value="Ank_2"/>
    <property type="match status" value="2"/>
</dbReference>
<evidence type="ECO:0000256" key="1">
    <source>
        <dbReference type="PROSITE-ProRule" id="PRU00023"/>
    </source>
</evidence>
<comment type="caution">
    <text evidence="2">The sequence shown here is derived from an EMBL/GenBank/DDBJ whole genome shotgun (WGS) entry which is preliminary data.</text>
</comment>
<evidence type="ECO:0008006" key="4">
    <source>
        <dbReference type="Google" id="ProtNLM"/>
    </source>
</evidence>
<dbReference type="PANTHER" id="PTHR24118">
    <property type="entry name" value="POTE ANKYRIN DOMAIN"/>
    <property type="match status" value="1"/>
</dbReference>
<dbReference type="Proteomes" id="UP001190700">
    <property type="component" value="Unassembled WGS sequence"/>
</dbReference>
<dbReference type="InterPro" id="IPR002110">
    <property type="entry name" value="Ankyrin_rpt"/>
</dbReference>
<feature type="repeat" description="ANK" evidence="1">
    <location>
        <begin position="165"/>
        <end position="197"/>
    </location>
</feature>
<dbReference type="Gene3D" id="1.25.40.20">
    <property type="entry name" value="Ankyrin repeat-containing domain"/>
    <property type="match status" value="3"/>
</dbReference>
<protein>
    <recommendedName>
        <fullName evidence="4">Ankyrin</fullName>
    </recommendedName>
</protein>
<accession>A0AAE0FH68</accession>
<name>A0AAE0FH68_9CHLO</name>
<keyword evidence="1" id="KW-0040">ANK repeat</keyword>
<dbReference type="SMART" id="SM00248">
    <property type="entry name" value="ANK"/>
    <property type="match status" value="8"/>
</dbReference>
<proteinExistence type="predicted"/>